<evidence type="ECO:0000313" key="2">
    <source>
        <dbReference type="EMBL" id="AWA31020.1"/>
    </source>
</evidence>
<keyword evidence="3" id="KW-1185">Reference proteome</keyword>
<dbReference type="OrthoDB" id="2083221at2"/>
<dbReference type="SUPFAM" id="SSF48371">
    <property type="entry name" value="ARM repeat"/>
    <property type="match status" value="1"/>
</dbReference>
<accession>A0A2S0RIC9</accession>
<dbReference type="EMBL" id="CP028811">
    <property type="protein sequence ID" value="AWA31020.1"/>
    <property type="molecule type" value="Genomic_DNA"/>
</dbReference>
<evidence type="ECO:0000313" key="3">
    <source>
        <dbReference type="Proteomes" id="UP000244193"/>
    </source>
</evidence>
<dbReference type="InterPro" id="IPR011989">
    <property type="entry name" value="ARM-like"/>
</dbReference>
<dbReference type="KEGG" id="fmg:HYN48_13525"/>
<evidence type="ECO:0008006" key="4">
    <source>
        <dbReference type="Google" id="ProtNLM"/>
    </source>
</evidence>
<protein>
    <recommendedName>
        <fullName evidence="4">HEAT repeat domain-containing protein</fullName>
    </recommendedName>
</protein>
<gene>
    <name evidence="2" type="ORF">HYN48_13525</name>
</gene>
<dbReference type="Gene3D" id="1.25.10.10">
    <property type="entry name" value="Leucine-rich Repeat Variant"/>
    <property type="match status" value="1"/>
</dbReference>
<reference evidence="2 3" key="1">
    <citation type="submission" date="2018-04" db="EMBL/GenBank/DDBJ databases">
        <title>Genome sequencing of Flavobacterium sp. HYN0048.</title>
        <authorList>
            <person name="Yi H."/>
            <person name="Baek C."/>
        </authorList>
    </citation>
    <scope>NUCLEOTIDE SEQUENCE [LARGE SCALE GENOMIC DNA]</scope>
    <source>
        <strain evidence="2 3">HYN0048</strain>
    </source>
</reference>
<dbReference type="RefSeq" id="WP_108372587.1">
    <property type="nucleotide sequence ID" value="NZ_CP028811.1"/>
</dbReference>
<sequence>MAIDDLLKDKTKKTKEKTETISKWLLEGSLPTDELIVFAEKTTDSEKATCIEAVEYATKQNPKIADETLFLFAIEMLHQKAPRIKWESAKIIANIAYAFPEKLSIAVEKLLVNSGHTGTVVRWATAYALGEILKLNTNLNESLLPKLESLLEKETQNGVKKKYSDALKKSKVGST</sequence>
<dbReference type="InterPro" id="IPR016024">
    <property type="entry name" value="ARM-type_fold"/>
</dbReference>
<dbReference type="AlphaFoldDB" id="A0A2S0RIC9"/>
<dbReference type="Proteomes" id="UP000244193">
    <property type="component" value="Chromosome"/>
</dbReference>
<name>A0A2S0RIC9_9FLAO</name>
<evidence type="ECO:0000256" key="1">
    <source>
        <dbReference type="SAM" id="MobiDB-lite"/>
    </source>
</evidence>
<organism evidence="2 3">
    <name type="scientific">Flavobacterium magnum</name>
    <dbReference type="NCBI Taxonomy" id="2162713"/>
    <lineage>
        <taxon>Bacteria</taxon>
        <taxon>Pseudomonadati</taxon>
        <taxon>Bacteroidota</taxon>
        <taxon>Flavobacteriia</taxon>
        <taxon>Flavobacteriales</taxon>
        <taxon>Flavobacteriaceae</taxon>
        <taxon>Flavobacterium</taxon>
    </lineage>
</organism>
<proteinExistence type="predicted"/>
<feature type="region of interest" description="Disordered" evidence="1">
    <location>
        <begin position="154"/>
        <end position="175"/>
    </location>
</feature>